<dbReference type="EMBL" id="CP109965">
    <property type="protein sequence ID" value="WAJ70472.1"/>
    <property type="molecule type" value="Genomic_DNA"/>
</dbReference>
<keyword evidence="1 2" id="KW-0732">Signal</keyword>
<dbReference type="Proteomes" id="UP001163726">
    <property type="component" value="Chromosome"/>
</dbReference>
<keyword evidence="5" id="KW-1185">Reference proteome</keyword>
<feature type="signal peptide" evidence="2">
    <location>
        <begin position="1"/>
        <end position="23"/>
    </location>
</feature>
<dbReference type="InterPro" id="IPR028994">
    <property type="entry name" value="Integrin_alpha_N"/>
</dbReference>
<dbReference type="InterPro" id="IPR027039">
    <property type="entry name" value="Crtac1"/>
</dbReference>
<dbReference type="PANTHER" id="PTHR16026:SF0">
    <property type="entry name" value="CARTILAGE ACIDIC PROTEIN 1"/>
    <property type="match status" value="1"/>
</dbReference>
<dbReference type="InterPro" id="IPR003343">
    <property type="entry name" value="Big_2"/>
</dbReference>
<dbReference type="RefSeq" id="WP_268074823.1">
    <property type="nucleotide sequence ID" value="NZ_CP109965.1"/>
</dbReference>
<organism evidence="4 5">
    <name type="scientific">Catenovulum adriaticum</name>
    <dbReference type="NCBI Taxonomy" id="2984846"/>
    <lineage>
        <taxon>Bacteria</taxon>
        <taxon>Pseudomonadati</taxon>
        <taxon>Pseudomonadota</taxon>
        <taxon>Gammaproteobacteria</taxon>
        <taxon>Alteromonadales</taxon>
        <taxon>Alteromonadaceae</taxon>
        <taxon>Catenovulum</taxon>
    </lineage>
</organism>
<protein>
    <submittedName>
        <fullName evidence="4">CRTAC1 family protein</fullName>
    </submittedName>
</protein>
<dbReference type="Pfam" id="PF07593">
    <property type="entry name" value="UnbV_ASPIC"/>
    <property type="match status" value="1"/>
</dbReference>
<dbReference type="SMART" id="SM00635">
    <property type="entry name" value="BID_2"/>
    <property type="match status" value="2"/>
</dbReference>
<dbReference type="PANTHER" id="PTHR16026">
    <property type="entry name" value="CARTILAGE ACIDIC PROTEIN 1"/>
    <property type="match status" value="1"/>
</dbReference>
<feature type="chain" id="PRO_5046250957" evidence="2">
    <location>
        <begin position="24"/>
        <end position="1045"/>
    </location>
</feature>
<dbReference type="Gene3D" id="2.130.10.130">
    <property type="entry name" value="Integrin alpha, N-terminal"/>
    <property type="match status" value="1"/>
</dbReference>
<feature type="domain" description="BIG2" evidence="3">
    <location>
        <begin position="747"/>
        <end position="825"/>
    </location>
</feature>
<dbReference type="InterPro" id="IPR013517">
    <property type="entry name" value="FG-GAP"/>
</dbReference>
<dbReference type="InterPro" id="IPR008964">
    <property type="entry name" value="Invasin/intimin_cell_adhesion"/>
</dbReference>
<dbReference type="Pfam" id="PF13517">
    <property type="entry name" value="FG-GAP_3"/>
    <property type="match status" value="1"/>
</dbReference>
<accession>A0ABY7AMJ3</accession>
<dbReference type="SUPFAM" id="SSF69318">
    <property type="entry name" value="Integrin alpha N-terminal domain"/>
    <property type="match status" value="2"/>
</dbReference>
<evidence type="ECO:0000259" key="3">
    <source>
        <dbReference type="SMART" id="SM00635"/>
    </source>
</evidence>
<dbReference type="PROSITE" id="PS51257">
    <property type="entry name" value="PROKAR_LIPOPROTEIN"/>
    <property type="match status" value="1"/>
</dbReference>
<gene>
    <name evidence="4" type="ORF">OLW01_01245</name>
</gene>
<evidence type="ECO:0000256" key="1">
    <source>
        <dbReference type="ARBA" id="ARBA00022729"/>
    </source>
</evidence>
<proteinExistence type="predicted"/>
<sequence>MFAHLVKFRLRKLVLACAISTVAACSAPQNQVVNSVTTAPIKLDTRSVQTLNVEVEAHLTQRLTVTLENPANYANLTILSGSQILADSLNIPTSGRHTVNALVQFKNTGTTEISLLAENANLEIYSIELSPVKGVDLPTFSDISVAAGLDKVSSIKYGGPTIADFDNDGDYDFVVNNHNLESSKLYWNQGEGTVSKHHKDLSRWFMNDLHGTAAGDYDNDGDLDLVVTQGGGVGKNPSTANFYQNNNGELVLMTEDVGITKGGRGRGAKWSDMDLDGDLDLLLFNETSLHGDKPQHFFYENLGNAKFKLKSVPGIQDVHPSRAIVTDLNQDNIDDIIFYSPLSVWQGNGDFTFTDISGQFPVEVTKSKGTIAIADIDIDNDGDLDLYMTGGESYGQNPTNAPMFDFDALKQKLSIRSEGKPGIESFNFTAKGNVKFANYEFSARAIQRSKQYPIYVGKDKQLKAVDQTDTFILDPKNSTAWPTDTSKSGLYLGYLGNGEWKAMLVREKHLFWNYSFSLYGVNSATPDFEPVNRNQQDLLLRNDQGQFVDVSQEWKIPLGGKTNGVTVGDFNNDGLQDLQLYRWGKISDRISDLMLLNTKKAQFEVTSMHNASNINSAGHGDMGQAFDFDLDGRVDLLNGDESGEWYLYKNQTENQNTFINVRVGYSPKANIDPISARVTITTDKGIVYSRRVGSAGAIFSQSLLNIVHFGLADTKRIQSVKVRWRNGETLEFNNKTVNQMLDTDKRDPAQIAFESEQFEIRKTSTRNLKLNFMPNNADQSVRWQSANSKVLKVNQQGQITATGQVGDKTDIIVTSQANQTVARTTGTITKWQPVKVKSIDVSLDKSWLWVGEKLKINTSIKPEYADNKMLNWHTSTPDIIKISSEGELAALAPGQAVITVSAQGNNAIKKHIELEVKDKTPASINIINEDFYQNSTHHVGDTLVVKAEFHAGSGHKVILADQGGLRFWLRHFESEWIPVKDVILKDASVVGQESGEVEMAVSLKDLTPSDELPEGHFYLLGVSFASSNGQIYNKTIYPLKVAAPE</sequence>
<dbReference type="SUPFAM" id="SSF49373">
    <property type="entry name" value="Invasin/intimin cell-adhesion fragments"/>
    <property type="match status" value="2"/>
</dbReference>
<dbReference type="InterPro" id="IPR011519">
    <property type="entry name" value="UnbV_ASPIC"/>
</dbReference>
<evidence type="ECO:0000313" key="4">
    <source>
        <dbReference type="EMBL" id="WAJ70472.1"/>
    </source>
</evidence>
<evidence type="ECO:0000313" key="5">
    <source>
        <dbReference type="Proteomes" id="UP001163726"/>
    </source>
</evidence>
<dbReference type="Gene3D" id="2.60.40.1080">
    <property type="match status" value="2"/>
</dbReference>
<name>A0ABY7AMJ3_9ALTE</name>
<feature type="domain" description="BIG2" evidence="3">
    <location>
        <begin position="835"/>
        <end position="912"/>
    </location>
</feature>
<evidence type="ECO:0000256" key="2">
    <source>
        <dbReference type="SAM" id="SignalP"/>
    </source>
</evidence>
<reference evidence="4" key="1">
    <citation type="submission" date="2022-10" db="EMBL/GenBank/DDBJ databases">
        <title>Catenovulum adriacola sp. nov. isolated in the Harbour of Susak.</title>
        <authorList>
            <person name="Schoch T."/>
            <person name="Reich S.J."/>
            <person name="Stoeferle S."/>
            <person name="Flaiz M."/>
            <person name="Kazda M."/>
            <person name="Riedel C.U."/>
            <person name="Duerre P."/>
        </authorList>
    </citation>
    <scope>NUCLEOTIDE SEQUENCE</scope>
    <source>
        <strain evidence="4">TS8</strain>
    </source>
</reference>